<dbReference type="HOGENOM" id="CLU_006344_1_0_1"/>
<feature type="compositionally biased region" description="Pro residues" evidence="2">
    <location>
        <begin position="70"/>
        <end position="79"/>
    </location>
</feature>
<feature type="region of interest" description="Disordered" evidence="2">
    <location>
        <begin position="689"/>
        <end position="728"/>
    </location>
</feature>
<dbReference type="STRING" id="686832.A0A0C3BGU7"/>
<dbReference type="InterPro" id="IPR013087">
    <property type="entry name" value="Znf_C2H2_type"/>
</dbReference>
<evidence type="ECO:0000313" key="5">
    <source>
        <dbReference type="Proteomes" id="UP000053424"/>
    </source>
</evidence>
<keyword evidence="1" id="KW-0479">Metal-binding</keyword>
<dbReference type="AlphaFoldDB" id="A0A0C3BGU7"/>
<reference evidence="4 5" key="1">
    <citation type="submission" date="2014-04" db="EMBL/GenBank/DDBJ databases">
        <authorList>
            <consortium name="DOE Joint Genome Institute"/>
            <person name="Kuo A."/>
            <person name="Gay G."/>
            <person name="Dore J."/>
            <person name="Kohler A."/>
            <person name="Nagy L.G."/>
            <person name="Floudas D."/>
            <person name="Copeland A."/>
            <person name="Barry K.W."/>
            <person name="Cichocki N."/>
            <person name="Veneault-Fourrey C."/>
            <person name="LaButti K."/>
            <person name="Lindquist E.A."/>
            <person name="Lipzen A."/>
            <person name="Lundell T."/>
            <person name="Morin E."/>
            <person name="Murat C."/>
            <person name="Sun H."/>
            <person name="Tunlid A."/>
            <person name="Henrissat B."/>
            <person name="Grigoriev I.V."/>
            <person name="Hibbett D.S."/>
            <person name="Martin F."/>
            <person name="Nordberg H.P."/>
            <person name="Cantor M.N."/>
            <person name="Hua S.X."/>
        </authorList>
    </citation>
    <scope>NUCLEOTIDE SEQUENCE [LARGE SCALE GENOMIC DNA]</scope>
    <source>
        <strain evidence="5">h7</strain>
    </source>
</reference>
<dbReference type="EMBL" id="KN831811">
    <property type="protein sequence ID" value="KIM35955.1"/>
    <property type="molecule type" value="Genomic_DNA"/>
</dbReference>
<dbReference type="InterPro" id="IPR041078">
    <property type="entry name" value="Plavaka"/>
</dbReference>
<dbReference type="Proteomes" id="UP000053424">
    <property type="component" value="Unassembled WGS sequence"/>
</dbReference>
<feature type="compositionally biased region" description="Pro residues" evidence="2">
    <location>
        <begin position="45"/>
        <end position="62"/>
    </location>
</feature>
<dbReference type="PROSITE" id="PS50157">
    <property type="entry name" value="ZINC_FINGER_C2H2_2"/>
    <property type="match status" value="1"/>
</dbReference>
<evidence type="ECO:0000259" key="3">
    <source>
        <dbReference type="PROSITE" id="PS50157"/>
    </source>
</evidence>
<feature type="domain" description="C2H2-type" evidence="3">
    <location>
        <begin position="9"/>
        <end position="41"/>
    </location>
</feature>
<evidence type="ECO:0000256" key="1">
    <source>
        <dbReference type="PROSITE-ProRule" id="PRU00042"/>
    </source>
</evidence>
<keyword evidence="5" id="KW-1185">Reference proteome</keyword>
<dbReference type="GO" id="GO:0008270">
    <property type="term" value="F:zinc ion binding"/>
    <property type="evidence" value="ECO:0007669"/>
    <property type="project" value="UniProtKB-KW"/>
</dbReference>
<keyword evidence="1" id="KW-0862">Zinc</keyword>
<evidence type="ECO:0000256" key="2">
    <source>
        <dbReference type="SAM" id="MobiDB-lite"/>
    </source>
</evidence>
<protein>
    <recommendedName>
        <fullName evidence="3">C2H2-type domain-containing protein</fullName>
    </recommendedName>
</protein>
<feature type="compositionally biased region" description="Acidic residues" evidence="2">
    <location>
        <begin position="712"/>
        <end position="721"/>
    </location>
</feature>
<evidence type="ECO:0000313" key="4">
    <source>
        <dbReference type="EMBL" id="KIM35955.1"/>
    </source>
</evidence>
<proteinExistence type="predicted"/>
<organism evidence="4 5">
    <name type="scientific">Hebeloma cylindrosporum</name>
    <dbReference type="NCBI Taxonomy" id="76867"/>
    <lineage>
        <taxon>Eukaryota</taxon>
        <taxon>Fungi</taxon>
        <taxon>Dikarya</taxon>
        <taxon>Basidiomycota</taxon>
        <taxon>Agaricomycotina</taxon>
        <taxon>Agaricomycetes</taxon>
        <taxon>Agaricomycetidae</taxon>
        <taxon>Agaricales</taxon>
        <taxon>Agaricineae</taxon>
        <taxon>Hymenogastraceae</taxon>
        <taxon>Hebeloma</taxon>
    </lineage>
</organism>
<gene>
    <name evidence="4" type="ORF">M413DRAFT_78829</name>
</gene>
<dbReference type="OrthoDB" id="3199698at2759"/>
<dbReference type="Pfam" id="PF18759">
    <property type="entry name" value="Plavaka"/>
    <property type="match status" value="1"/>
</dbReference>
<sequence length="964" mass="109335">MQPNRLLKFACPLREQGCSRRFRSQAGRTYHIRTYHTNHNIITPPHSPPSPGTPEPGLPPSPSQEEYIPHPDPPSPEPSLPSSSPECPAQPKKEYHPWLTGRPCDEEGKFLPEGTPPPPRSNPGPDDWDPFEDEVQFLTGDFLFRQEEMSAGNIDVLLDLWALSMAKHDDLGPFSSYEHMYATIDDIKLGDASWKSFTTCYAGELGPNAPSWQLEDYEVWFRDPDVVIRNMLDNPDFDGHVDYAPYIDLDKTGQRKWNEFMSGNFSWRHATDIYEADASTEGAMYCPIILGADKTTVSVATGHVEYHPLYLSTGFVHNTVRRAHRNAVVPIGFLAIPKSDRKYDNDPAFRKFKRQLYHTTLTTILKPLRPGMTKPVIRRCPDGHYRRIIYDLGGFIADYPEQVVLAGTVSGWCPKCTALPTDIDGPRGRRTQAFTEELLDVLDSKTLWDEYGIDDDILPFTHDFPRADIYEILTPDLLHQVIKGTFKDHLVAWVGEYLVLEHGEAQANEILDDIDRRIAAAPLFPNLRRFPHGRRFKQWTGDDSKALMKVYVSAIAGHIPAEMTTAISSFIDVCYIVRRADLDHTALKAFDAALAKFYVHRESFRTSGVRPKGFSLPRQHSLSHYRHLIEEFGAPGGVCSSITESRHITAVKKPWRRSNRYKALGQMLVTNQRLDKLAAARVNFVSRGMLDPKNSRPPGMAPGPVVGRENSGELEDEEEEQPTAGPPGTVRVAMVTGNVTLARTRIRQYPRSLDRLAVDIHQPRLPELARRFLFDQTNKDPEVTSDDVDLADCPTIEGKVSVFHSAVASFFAPSDECGLRGMRRERIRSCPLWRGKSPRRDCAFVVEDEDKPGMRGMNVARVQLFFSFVHNRKEYPCALVDWFTTMGRSRDSETGMWKVRPDIRQGRRLSSVIHLDSFLRGAHLLPIFGKKFLPINFDYSDSLDAFAGYYVNHFADHHSHEIIF</sequence>
<name>A0A0C3BGU7_HEBCY</name>
<accession>A0A0C3BGU7</accession>
<keyword evidence="1" id="KW-0863">Zinc-finger</keyword>
<feature type="region of interest" description="Disordered" evidence="2">
    <location>
        <begin position="38"/>
        <end position="131"/>
    </location>
</feature>
<reference evidence="5" key="2">
    <citation type="submission" date="2015-01" db="EMBL/GenBank/DDBJ databases">
        <title>Evolutionary Origins and Diversification of the Mycorrhizal Mutualists.</title>
        <authorList>
            <consortium name="DOE Joint Genome Institute"/>
            <consortium name="Mycorrhizal Genomics Consortium"/>
            <person name="Kohler A."/>
            <person name="Kuo A."/>
            <person name="Nagy L.G."/>
            <person name="Floudas D."/>
            <person name="Copeland A."/>
            <person name="Barry K.W."/>
            <person name="Cichocki N."/>
            <person name="Veneault-Fourrey C."/>
            <person name="LaButti K."/>
            <person name="Lindquist E.A."/>
            <person name="Lipzen A."/>
            <person name="Lundell T."/>
            <person name="Morin E."/>
            <person name="Murat C."/>
            <person name="Riley R."/>
            <person name="Ohm R."/>
            <person name="Sun H."/>
            <person name="Tunlid A."/>
            <person name="Henrissat B."/>
            <person name="Grigoriev I.V."/>
            <person name="Hibbett D.S."/>
            <person name="Martin F."/>
        </authorList>
    </citation>
    <scope>NUCLEOTIDE SEQUENCE [LARGE SCALE GENOMIC DNA]</scope>
    <source>
        <strain evidence="5">h7</strain>
    </source>
</reference>